<protein>
    <submittedName>
        <fullName evidence="1">Uncharacterized protein</fullName>
    </submittedName>
</protein>
<reference evidence="1" key="1">
    <citation type="journal article" date="2021" name="New Phytol.">
        <title>Evolutionary innovations through gain and loss of genes in the ectomycorrhizal Boletales.</title>
        <authorList>
            <person name="Wu G."/>
            <person name="Miyauchi S."/>
            <person name="Morin E."/>
            <person name="Kuo A."/>
            <person name="Drula E."/>
            <person name="Varga T."/>
            <person name="Kohler A."/>
            <person name="Feng B."/>
            <person name="Cao Y."/>
            <person name="Lipzen A."/>
            <person name="Daum C."/>
            <person name="Hundley H."/>
            <person name="Pangilinan J."/>
            <person name="Johnson J."/>
            <person name="Barry K."/>
            <person name="LaButti K."/>
            <person name="Ng V."/>
            <person name="Ahrendt S."/>
            <person name="Min B."/>
            <person name="Choi I.G."/>
            <person name="Park H."/>
            <person name="Plett J.M."/>
            <person name="Magnuson J."/>
            <person name="Spatafora J.W."/>
            <person name="Nagy L.G."/>
            <person name="Henrissat B."/>
            <person name="Grigoriev I.V."/>
            <person name="Yang Z.L."/>
            <person name="Xu J."/>
            <person name="Martin F.M."/>
        </authorList>
    </citation>
    <scope>NUCLEOTIDE SEQUENCE</scope>
    <source>
        <strain evidence="1">ATCC 28755</strain>
    </source>
</reference>
<dbReference type="EMBL" id="MU268203">
    <property type="protein sequence ID" value="KAH7905389.1"/>
    <property type="molecule type" value="Genomic_DNA"/>
</dbReference>
<evidence type="ECO:0000313" key="1">
    <source>
        <dbReference type="EMBL" id="KAH7905389.1"/>
    </source>
</evidence>
<organism evidence="1 2">
    <name type="scientific">Hygrophoropsis aurantiaca</name>
    <dbReference type="NCBI Taxonomy" id="72124"/>
    <lineage>
        <taxon>Eukaryota</taxon>
        <taxon>Fungi</taxon>
        <taxon>Dikarya</taxon>
        <taxon>Basidiomycota</taxon>
        <taxon>Agaricomycotina</taxon>
        <taxon>Agaricomycetes</taxon>
        <taxon>Agaricomycetidae</taxon>
        <taxon>Boletales</taxon>
        <taxon>Coniophorineae</taxon>
        <taxon>Hygrophoropsidaceae</taxon>
        <taxon>Hygrophoropsis</taxon>
    </lineage>
</organism>
<proteinExistence type="predicted"/>
<name>A0ACB7ZXF9_9AGAM</name>
<keyword evidence="2" id="KW-1185">Reference proteome</keyword>
<accession>A0ACB7ZXF9</accession>
<evidence type="ECO:0000313" key="2">
    <source>
        <dbReference type="Proteomes" id="UP000790377"/>
    </source>
</evidence>
<sequence>MAPTVVHRFETVDTPHCVKMASFPDHGQRWRTLAVKATHASEISELTLDEGKTSLKTSHILRQHWLPNSVLPATLYKKFLSFVKHKNTPLYDSGHKCWNSTLLPPMLHNDKRTNRQKGGKAKIDAITGCVVGSSSQSSYVDQVHAQKSEVRAENAEGEELANEESKVSEFLNIVCGVLPNSLAEFLGLNNNCGDVIPRATPTTNLEGSGIDESGPGNSVVLKTVPERRSARLQEKEKQIGNTSADQEPLTLVKSRHWSGYYSTRSPTGTPLGVKPDLVLSDRTEPSLKENPLAWNNVHVICEVSRQGWRVDVERTLYAKSYATFKVQPNRRFVYALSICDYLLRVSMFDCSGAVHTRGYDIHKEPLELLRILIAVLYLPLDFLGYDPTLVTAHIHRPLKEFVPTVQVGNYLYVITGSLFSSDTVCGRATKCWRVVKFPVNSSPTLEAAKATLDTCRLFVVKDSWTNVDRQYREEKILARLAGIQGVPKLSKAWTVKIKRGAQRYEDLTSARRPAEFLALFDDIEIETRAHRRLLLQPYAEPLTSFRSLRELVNCIIDIIDAHLHIVKRGVLHRDISINNVMIYAEHTKNRIRMRGLLIDYDYAILMNRPGGVKSPGDRTGTIPFMAIAILRQYMEKGDAQLHTVAYDLESLVYVVIYICLVYNSPDQKLHSDLTFANTLFGSRDSNDWGKLAGTKSSYMTSNYDLLQAIAPYFLPLLKLVWALTNIIADEIKHVNEQLNHKHHGLTRGLTSSNTDGDTLPEYYASSEKSYTTIESSGVLSNASIATEDDPYSPDSVPNDVDKEPDLRPYEKTPLNHKALREAFVNALKDLQENEPKSLDSDSNTVQAVRVRKRAPAISFITEEERPLKRRKNPPRKSTSGR</sequence>
<comment type="caution">
    <text evidence="1">The sequence shown here is derived from an EMBL/GenBank/DDBJ whole genome shotgun (WGS) entry which is preliminary data.</text>
</comment>
<gene>
    <name evidence="1" type="ORF">BJ138DRAFT_1118517</name>
</gene>
<dbReference type="Proteomes" id="UP000790377">
    <property type="component" value="Unassembled WGS sequence"/>
</dbReference>